<feature type="compositionally biased region" description="Low complexity" evidence="1">
    <location>
        <begin position="397"/>
        <end position="413"/>
    </location>
</feature>
<dbReference type="Proteomes" id="UP000054342">
    <property type="component" value="Unassembled WGS sequence"/>
</dbReference>
<dbReference type="OrthoDB" id="25896at2759"/>
<dbReference type="RefSeq" id="XP_013321367.1">
    <property type="nucleotide sequence ID" value="XM_013465913.1"/>
</dbReference>
<gene>
    <name evidence="2" type="ORF">PV05_00971</name>
</gene>
<sequence>MDVLSVESCVQTVIGAYHDASKLVQRLQQKASSSQEFILPDSLIADFKNSLSLGCITVQSQYDHDVRRFGEIYARGDAIAREQMKDIVITIQKINTHLREVFMDDASLNLHVLKETSDDSRVNATVCLGQLYQRMSTAAASMQRMPRSYQGEASQAHNLKSLAYSSSQSTHSSLGMKPWDSQSTASYTTYGTRTAVDNDQKPSNELLPKRRISLASGRSYSSEGEPLKSRIPDENNLPVQQFLMQTDSTRAAADTILTRTKDVKNGDACSPLTGVGPEPPYDHPLSSRTLSPLDGQVHSSQRSPERGLQQLPPSTRYGAQDQVYSPPQTPLAPIDPRASPSQVHELDDSSVAMSVPPPRTGQRRPIPLNPDYSTLECVMSVDVRGQPPPASQQQYMHHVNQHSQSSNQQSYHNGPAAQGQPRQSSEAPQSICYDMRTVSVPTTPDTRASTRVPTTSSVPRPLSIRSSNSAGSRIGGFVLRKALPPGIVGAMHKTGSSSQKAQNDGQPRYIKPKSPTLGDSSSELTSCPVSTPRNGIKFSDGAQPTTGGVAPSLETLMRAPGSHNLQVARSELNLPSESNLAGFCKGAIRQQLGSRKRGFMLEHKKAAKGHEWFFQCTKCNFAGPATVSAALPSGGRGAVKREKTFDTRIRVSPGGIKYRWAFLAKSHVLNKASHSDLKNSNDVYGCYFCCAEGAAKGWLEVDGGRKASVEKPSDITPTFNGLDAFLAHLDTHRLPHRIPGLIVANELNCIVGRVANDEEDFDLNLPLLAG</sequence>
<feature type="region of interest" description="Disordered" evidence="1">
    <location>
        <begin position="383"/>
        <end position="469"/>
    </location>
</feature>
<organism evidence="2 3">
    <name type="scientific">Exophiala xenobiotica</name>
    <dbReference type="NCBI Taxonomy" id="348802"/>
    <lineage>
        <taxon>Eukaryota</taxon>
        <taxon>Fungi</taxon>
        <taxon>Dikarya</taxon>
        <taxon>Ascomycota</taxon>
        <taxon>Pezizomycotina</taxon>
        <taxon>Eurotiomycetes</taxon>
        <taxon>Chaetothyriomycetidae</taxon>
        <taxon>Chaetothyriales</taxon>
        <taxon>Herpotrichiellaceae</taxon>
        <taxon>Exophiala</taxon>
    </lineage>
</organism>
<dbReference type="AlphaFoldDB" id="A0A0D2EYG4"/>
<keyword evidence="3" id="KW-1185">Reference proteome</keyword>
<reference evidence="2 3" key="1">
    <citation type="submission" date="2015-01" db="EMBL/GenBank/DDBJ databases">
        <title>The Genome Sequence of Exophiala xenobiotica CBS118157.</title>
        <authorList>
            <consortium name="The Broad Institute Genomics Platform"/>
            <person name="Cuomo C."/>
            <person name="de Hoog S."/>
            <person name="Gorbushina A."/>
            <person name="Stielow B."/>
            <person name="Teixiera M."/>
            <person name="Abouelleil A."/>
            <person name="Chapman S.B."/>
            <person name="Priest M."/>
            <person name="Young S.K."/>
            <person name="Wortman J."/>
            <person name="Nusbaum C."/>
            <person name="Birren B."/>
        </authorList>
    </citation>
    <scope>NUCLEOTIDE SEQUENCE [LARGE SCALE GENOMIC DNA]</scope>
    <source>
        <strain evidence="2 3">CBS 118157</strain>
    </source>
</reference>
<dbReference type="GeneID" id="25322879"/>
<evidence type="ECO:0000313" key="3">
    <source>
        <dbReference type="Proteomes" id="UP000054342"/>
    </source>
</evidence>
<feature type="region of interest" description="Disordered" evidence="1">
    <location>
        <begin position="193"/>
        <end position="235"/>
    </location>
</feature>
<dbReference type="HOGENOM" id="CLU_015531_0_0_1"/>
<dbReference type="EMBL" id="KN847317">
    <property type="protein sequence ID" value="KIW60783.1"/>
    <property type="molecule type" value="Genomic_DNA"/>
</dbReference>
<feature type="region of interest" description="Disordered" evidence="1">
    <location>
        <begin position="264"/>
        <end position="370"/>
    </location>
</feature>
<proteinExistence type="predicted"/>
<dbReference type="STRING" id="348802.A0A0D2EYG4"/>
<protein>
    <submittedName>
        <fullName evidence="2">Uncharacterized protein</fullName>
    </submittedName>
</protein>
<accession>A0A0D2EYG4</accession>
<evidence type="ECO:0000313" key="2">
    <source>
        <dbReference type="EMBL" id="KIW60783.1"/>
    </source>
</evidence>
<name>A0A0D2EYG4_9EURO</name>
<evidence type="ECO:0000256" key="1">
    <source>
        <dbReference type="SAM" id="MobiDB-lite"/>
    </source>
</evidence>
<feature type="compositionally biased region" description="Polar residues" evidence="1">
    <location>
        <begin position="494"/>
        <end position="505"/>
    </location>
</feature>
<feature type="compositionally biased region" description="Polar residues" evidence="1">
    <location>
        <begin position="517"/>
        <end position="528"/>
    </location>
</feature>
<feature type="compositionally biased region" description="Polar residues" evidence="1">
    <location>
        <begin position="439"/>
        <end position="469"/>
    </location>
</feature>
<feature type="region of interest" description="Disordered" evidence="1">
    <location>
        <begin position="492"/>
        <end position="528"/>
    </location>
</feature>